<dbReference type="GO" id="GO:0006412">
    <property type="term" value="P:translation"/>
    <property type="evidence" value="ECO:0007669"/>
    <property type="project" value="UniProtKB-KW"/>
</dbReference>
<gene>
    <name evidence="4" type="ORF">ACFQJ7_16910</name>
</gene>
<evidence type="ECO:0000313" key="4">
    <source>
        <dbReference type="EMBL" id="MFC7127677.1"/>
    </source>
</evidence>
<dbReference type="SUPFAM" id="SSF53328">
    <property type="entry name" value="Formyltransferase"/>
    <property type="match status" value="1"/>
</dbReference>
<dbReference type="InterPro" id="IPR005793">
    <property type="entry name" value="Formyl_trans_C"/>
</dbReference>
<evidence type="ECO:0000313" key="5">
    <source>
        <dbReference type="Proteomes" id="UP001596414"/>
    </source>
</evidence>
<evidence type="ECO:0000259" key="3">
    <source>
        <dbReference type="Pfam" id="PF02911"/>
    </source>
</evidence>
<dbReference type="SUPFAM" id="SSF50486">
    <property type="entry name" value="FMT C-terminal domain-like"/>
    <property type="match status" value="1"/>
</dbReference>
<dbReference type="PANTHER" id="PTHR11138">
    <property type="entry name" value="METHIONYL-TRNA FORMYLTRANSFERASE"/>
    <property type="match status" value="1"/>
</dbReference>
<dbReference type="Gene3D" id="3.40.50.12230">
    <property type="match status" value="1"/>
</dbReference>
<dbReference type="PANTHER" id="PTHR11138:SF5">
    <property type="entry name" value="METHIONYL-TRNA FORMYLTRANSFERASE, MITOCHONDRIAL"/>
    <property type="match status" value="1"/>
</dbReference>
<dbReference type="GO" id="GO:0016740">
    <property type="term" value="F:transferase activity"/>
    <property type="evidence" value="ECO:0007669"/>
    <property type="project" value="UniProtKB-KW"/>
</dbReference>
<evidence type="ECO:0000256" key="2">
    <source>
        <dbReference type="ARBA" id="ARBA00022917"/>
    </source>
</evidence>
<comment type="caution">
    <text evidence="4">The sequence shown here is derived from an EMBL/GenBank/DDBJ whole genome shotgun (WGS) entry which is preliminary data.</text>
</comment>
<sequence length="337" mass="37843">MISFDTPERVVAYGAGEVLVEAVETARELGFNVSVVTAPRQANADIEGEPMVDLLRSRGIETVVTEDVTQNSRVNELVGAHTVGLSFGAAWIFDDDLINAHDGKIVNFHGSRLPQDRGGGGFSWRILRDDPLGYSQAHLITPTIDTGEILITNEYRFPESCTTPAEYATYANKQETEIVTELLEGIVDGRTFETTSQPEYLSSYWPRLSTEEHGYLDWEWSLEEIVQFIRAFSDPYEGAKTFVNGTEVRLKQCESFQGDGTFHSFQTGVLYRKDDQRGYIATPDGSLIVESIVDEDGTDMLPTIALGDRFYTPTEQLEQAKKTRVYFTPKGMRREEY</sequence>
<keyword evidence="1" id="KW-0808">Transferase</keyword>
<dbReference type="AlphaFoldDB" id="A0ABD5XCT6"/>
<feature type="domain" description="Formyl transferase C-terminal" evidence="3">
    <location>
        <begin position="210"/>
        <end position="300"/>
    </location>
</feature>
<dbReference type="EMBL" id="JBHSZQ010000051">
    <property type="protein sequence ID" value="MFC7127677.1"/>
    <property type="molecule type" value="Genomic_DNA"/>
</dbReference>
<reference evidence="4 5" key="1">
    <citation type="journal article" date="2014" name="Int. J. Syst. Evol. Microbiol.">
        <title>Complete genome sequence of Corynebacterium casei LMG S-19264T (=DSM 44701T), isolated from a smear-ripened cheese.</title>
        <authorList>
            <consortium name="US DOE Joint Genome Institute (JGI-PGF)"/>
            <person name="Walter F."/>
            <person name="Albersmeier A."/>
            <person name="Kalinowski J."/>
            <person name="Ruckert C."/>
        </authorList>
    </citation>
    <scope>NUCLEOTIDE SEQUENCE [LARGE SCALE GENOMIC DNA]</scope>
    <source>
        <strain evidence="4 5">CGMCC 4.7215</strain>
    </source>
</reference>
<organism evidence="4 5">
    <name type="scientific">Halovenus rubra</name>
    <dbReference type="NCBI Taxonomy" id="869890"/>
    <lineage>
        <taxon>Archaea</taxon>
        <taxon>Methanobacteriati</taxon>
        <taxon>Methanobacteriota</taxon>
        <taxon>Stenosarchaea group</taxon>
        <taxon>Halobacteria</taxon>
        <taxon>Halobacteriales</taxon>
        <taxon>Haloarculaceae</taxon>
        <taxon>Halovenus</taxon>
    </lineage>
</organism>
<proteinExistence type="predicted"/>
<name>A0ABD5XCT6_9EURY</name>
<dbReference type="Proteomes" id="UP001596414">
    <property type="component" value="Unassembled WGS sequence"/>
</dbReference>
<keyword evidence="2" id="KW-0648">Protein biosynthesis</keyword>
<dbReference type="CDD" id="cd08704">
    <property type="entry name" value="Met_tRNA_FMT_C"/>
    <property type="match status" value="1"/>
</dbReference>
<dbReference type="InterPro" id="IPR044135">
    <property type="entry name" value="Met-tRNA-FMT_C"/>
</dbReference>
<accession>A0ABD5XCT6</accession>
<dbReference type="Pfam" id="PF02911">
    <property type="entry name" value="Formyl_trans_C"/>
    <property type="match status" value="1"/>
</dbReference>
<dbReference type="InterPro" id="IPR036477">
    <property type="entry name" value="Formyl_transf_N_sf"/>
</dbReference>
<evidence type="ECO:0000256" key="1">
    <source>
        <dbReference type="ARBA" id="ARBA00022679"/>
    </source>
</evidence>
<protein>
    <recommendedName>
        <fullName evidence="3">Formyl transferase C-terminal domain-containing protein</fullName>
    </recommendedName>
</protein>
<dbReference type="RefSeq" id="WP_267635743.1">
    <property type="nucleotide sequence ID" value="NZ_JAODIY010000001.1"/>
</dbReference>
<dbReference type="InterPro" id="IPR011034">
    <property type="entry name" value="Formyl_transferase-like_C_sf"/>
</dbReference>